<evidence type="ECO:0000256" key="1">
    <source>
        <dbReference type="ARBA" id="ARBA00005949"/>
    </source>
</evidence>
<dbReference type="GO" id="GO:0016567">
    <property type="term" value="P:protein ubiquitination"/>
    <property type="evidence" value="ECO:0007669"/>
    <property type="project" value="TreeGrafter"/>
</dbReference>
<evidence type="ECO:0000256" key="3">
    <source>
        <dbReference type="ARBA" id="ARBA00023043"/>
    </source>
</evidence>
<name>A0AB34J6Q5_PRYPA</name>
<evidence type="ECO:0000313" key="5">
    <source>
        <dbReference type="EMBL" id="KAL1512345.1"/>
    </source>
</evidence>
<keyword evidence="3 4" id="KW-0040">ANK repeat</keyword>
<dbReference type="InterPro" id="IPR002110">
    <property type="entry name" value="Ankyrin_rpt"/>
</dbReference>
<dbReference type="SMART" id="SM00248">
    <property type="entry name" value="ANK"/>
    <property type="match status" value="3"/>
</dbReference>
<feature type="repeat" description="ANK" evidence="4">
    <location>
        <begin position="143"/>
        <end position="169"/>
    </location>
</feature>
<dbReference type="EMBL" id="JBGBPQ010000013">
    <property type="protein sequence ID" value="KAL1512345.1"/>
    <property type="molecule type" value="Genomic_DNA"/>
</dbReference>
<dbReference type="InterPro" id="IPR051573">
    <property type="entry name" value="Ankyrin-SOCS_box_domain"/>
</dbReference>
<sequence>MEARGEEGDEAMELSDLPEEAQNMVQTMMGSVADQADAPPEDTPIARVLAAAEAGDLPLFRRLLDEHSLAVDEQGEDGDTALHISCLYGHLDLVQECIQRGASVSSCDEDGSTPLHDACAGGYYDIVKLLLERGARVDVADSDGDTPLHNASNGSHAHVCELLLLHAGDEVAPLLKARRNASGQTPADVADDLELASKLNLEADEGLGSSHKKKRA</sequence>
<proteinExistence type="inferred from homology"/>
<dbReference type="Proteomes" id="UP001515480">
    <property type="component" value="Unassembled WGS sequence"/>
</dbReference>
<feature type="repeat" description="ANK" evidence="4">
    <location>
        <begin position="77"/>
        <end position="109"/>
    </location>
</feature>
<dbReference type="PANTHER" id="PTHR24136:SF15">
    <property type="entry name" value="ANK_REP_REGION DOMAIN-CONTAINING PROTEIN"/>
    <property type="match status" value="1"/>
</dbReference>
<dbReference type="SUPFAM" id="SSF48403">
    <property type="entry name" value="Ankyrin repeat"/>
    <property type="match status" value="1"/>
</dbReference>
<dbReference type="GO" id="GO:0045732">
    <property type="term" value="P:positive regulation of protein catabolic process"/>
    <property type="evidence" value="ECO:0007669"/>
    <property type="project" value="TreeGrafter"/>
</dbReference>
<gene>
    <name evidence="5" type="ORF">AB1Y20_005605</name>
</gene>
<comment type="similarity">
    <text evidence="1">Belongs to the ankyrin SOCS box (ASB) family.</text>
</comment>
<evidence type="ECO:0000256" key="2">
    <source>
        <dbReference type="ARBA" id="ARBA00022737"/>
    </source>
</evidence>
<organism evidence="5 6">
    <name type="scientific">Prymnesium parvum</name>
    <name type="common">Toxic golden alga</name>
    <dbReference type="NCBI Taxonomy" id="97485"/>
    <lineage>
        <taxon>Eukaryota</taxon>
        <taxon>Haptista</taxon>
        <taxon>Haptophyta</taxon>
        <taxon>Prymnesiophyceae</taxon>
        <taxon>Prymnesiales</taxon>
        <taxon>Prymnesiaceae</taxon>
        <taxon>Prymnesium</taxon>
    </lineage>
</organism>
<dbReference type="Gene3D" id="1.25.40.20">
    <property type="entry name" value="Ankyrin repeat-containing domain"/>
    <property type="match status" value="2"/>
</dbReference>
<dbReference type="AlphaFoldDB" id="A0AB34J6Q5"/>
<protein>
    <submittedName>
        <fullName evidence="5">Uncharacterized protein</fullName>
    </submittedName>
</protein>
<evidence type="ECO:0000313" key="6">
    <source>
        <dbReference type="Proteomes" id="UP001515480"/>
    </source>
</evidence>
<keyword evidence="6" id="KW-1185">Reference proteome</keyword>
<dbReference type="PANTHER" id="PTHR24136">
    <property type="entry name" value="SOWAH (DROSOPHILA) HOMOLOG"/>
    <property type="match status" value="1"/>
</dbReference>
<dbReference type="InterPro" id="IPR036770">
    <property type="entry name" value="Ankyrin_rpt-contain_sf"/>
</dbReference>
<comment type="caution">
    <text evidence="5">The sequence shown here is derived from an EMBL/GenBank/DDBJ whole genome shotgun (WGS) entry which is preliminary data.</text>
</comment>
<accession>A0AB34J6Q5</accession>
<evidence type="ECO:0000256" key="4">
    <source>
        <dbReference type="PROSITE-ProRule" id="PRU00023"/>
    </source>
</evidence>
<dbReference type="Pfam" id="PF12796">
    <property type="entry name" value="Ank_2"/>
    <property type="match status" value="1"/>
</dbReference>
<keyword evidence="2" id="KW-0677">Repeat</keyword>
<dbReference type="PROSITE" id="PS50297">
    <property type="entry name" value="ANK_REP_REGION"/>
    <property type="match status" value="3"/>
</dbReference>
<feature type="repeat" description="ANK" evidence="4">
    <location>
        <begin position="110"/>
        <end position="142"/>
    </location>
</feature>
<dbReference type="Pfam" id="PF00023">
    <property type="entry name" value="Ank"/>
    <property type="match status" value="1"/>
</dbReference>
<dbReference type="PROSITE" id="PS50088">
    <property type="entry name" value="ANK_REPEAT"/>
    <property type="match status" value="3"/>
</dbReference>
<reference evidence="5 6" key="1">
    <citation type="journal article" date="2024" name="Science">
        <title>Giant polyketide synthase enzymes in the biosynthesis of giant marine polyether toxins.</title>
        <authorList>
            <person name="Fallon T.R."/>
            <person name="Shende V.V."/>
            <person name="Wierzbicki I.H."/>
            <person name="Pendleton A.L."/>
            <person name="Watervoot N.F."/>
            <person name="Auber R.P."/>
            <person name="Gonzalez D.J."/>
            <person name="Wisecaver J.H."/>
            <person name="Moore B.S."/>
        </authorList>
    </citation>
    <scope>NUCLEOTIDE SEQUENCE [LARGE SCALE GENOMIC DNA]</scope>
    <source>
        <strain evidence="5 6">12B1</strain>
    </source>
</reference>
<dbReference type="PRINTS" id="PR01415">
    <property type="entry name" value="ANKYRIN"/>
</dbReference>